<organism evidence="9 10">
    <name type="scientific">Dehalobacter restrictus</name>
    <dbReference type="NCBI Taxonomy" id="55583"/>
    <lineage>
        <taxon>Bacteria</taxon>
        <taxon>Bacillati</taxon>
        <taxon>Bacillota</taxon>
        <taxon>Clostridia</taxon>
        <taxon>Eubacteriales</taxon>
        <taxon>Desulfitobacteriaceae</taxon>
        <taxon>Dehalobacter</taxon>
    </lineage>
</organism>
<accession>A0A857DLR0</accession>
<keyword evidence="5 8" id="KW-0406">Ion transport</keyword>
<keyword evidence="4 8" id="KW-1133">Transmembrane helix</keyword>
<dbReference type="AlphaFoldDB" id="A0A857DLR0"/>
<name>A0A857DLR0_9FIRM</name>
<dbReference type="InterPro" id="IPR022929">
    <property type="entry name" value="Put_MntP"/>
</dbReference>
<comment type="subcellular location">
    <subcellularLocation>
        <location evidence="8">Cell membrane</location>
        <topology evidence="8">Multi-pass membrane protein</topology>
    </subcellularLocation>
</comment>
<feature type="transmembrane region" description="Helical" evidence="8">
    <location>
        <begin position="100"/>
        <end position="121"/>
    </location>
</feature>
<keyword evidence="3 8" id="KW-0812">Transmembrane</keyword>
<reference evidence="9 10" key="1">
    <citation type="submission" date="2019-12" db="EMBL/GenBank/DDBJ databases">
        <title>Sequence classification of anaerobic respiratory reductive dehalogenases: First we see many, then we see few.</title>
        <authorList>
            <person name="Molenda O."/>
            <person name="Puentes Jacome L.A."/>
            <person name="Cao X."/>
            <person name="Nesbo C.L."/>
            <person name="Tang S."/>
            <person name="Morson N."/>
            <person name="Patron J."/>
            <person name="Lomheim L."/>
            <person name="Wishart D.S."/>
            <person name="Edwards E.A."/>
        </authorList>
    </citation>
    <scope>NUCLEOTIDE SEQUENCE [LARGE SCALE GENOMIC DNA]</scope>
    <source>
        <strain evidence="9 10">12DCA</strain>
    </source>
</reference>
<feature type="transmembrane region" description="Helical" evidence="8">
    <location>
        <begin position="161"/>
        <end position="181"/>
    </location>
</feature>
<evidence type="ECO:0000256" key="7">
    <source>
        <dbReference type="ARBA" id="ARBA00023211"/>
    </source>
</evidence>
<dbReference type="InterPro" id="IPR003810">
    <property type="entry name" value="Mntp/YtaF"/>
</dbReference>
<keyword evidence="7 8" id="KW-0464">Manganese</keyword>
<dbReference type="Proteomes" id="UP000430508">
    <property type="component" value="Chromosome"/>
</dbReference>
<evidence type="ECO:0000256" key="5">
    <source>
        <dbReference type="ARBA" id="ARBA00023065"/>
    </source>
</evidence>
<evidence type="ECO:0000256" key="6">
    <source>
        <dbReference type="ARBA" id="ARBA00023136"/>
    </source>
</evidence>
<dbReference type="GO" id="GO:0005384">
    <property type="term" value="F:manganese ion transmembrane transporter activity"/>
    <property type="evidence" value="ECO:0007669"/>
    <property type="project" value="UniProtKB-UniRule"/>
</dbReference>
<feature type="transmembrane region" description="Helical" evidence="8">
    <location>
        <begin position="61"/>
        <end position="79"/>
    </location>
</feature>
<keyword evidence="1 8" id="KW-0813">Transport</keyword>
<evidence type="ECO:0000313" key="10">
    <source>
        <dbReference type="Proteomes" id="UP000430508"/>
    </source>
</evidence>
<gene>
    <name evidence="8" type="primary">mntP</name>
    <name evidence="9" type="ORF">GQ588_14385</name>
</gene>
<evidence type="ECO:0000256" key="2">
    <source>
        <dbReference type="ARBA" id="ARBA00022475"/>
    </source>
</evidence>
<dbReference type="HAMAP" id="MF_01521">
    <property type="entry name" value="MntP_pump"/>
    <property type="match status" value="1"/>
</dbReference>
<comment type="function">
    <text evidence="8">Probably functions as a manganese efflux pump.</text>
</comment>
<protein>
    <recommendedName>
        <fullName evidence="8">Putative manganese efflux pump MntP</fullName>
    </recommendedName>
</protein>
<dbReference type="RefSeq" id="WP_019224999.1">
    <property type="nucleotide sequence ID" value="NZ_CP046996.1"/>
</dbReference>
<evidence type="ECO:0000256" key="8">
    <source>
        <dbReference type="HAMAP-Rule" id="MF_01521"/>
    </source>
</evidence>
<dbReference type="GO" id="GO:0005886">
    <property type="term" value="C:plasma membrane"/>
    <property type="evidence" value="ECO:0007669"/>
    <property type="project" value="UniProtKB-SubCell"/>
</dbReference>
<keyword evidence="6 8" id="KW-0472">Membrane</keyword>
<comment type="similarity">
    <text evidence="8">Belongs to the MntP (TC 9.B.29) family.</text>
</comment>
<dbReference type="EMBL" id="CP046996">
    <property type="protein sequence ID" value="QHA01743.1"/>
    <property type="molecule type" value="Genomic_DNA"/>
</dbReference>
<keyword evidence="2 8" id="KW-1003">Cell membrane</keyword>
<feature type="transmembrane region" description="Helical" evidence="8">
    <location>
        <begin position="6"/>
        <end position="27"/>
    </location>
</feature>
<dbReference type="Pfam" id="PF02659">
    <property type="entry name" value="Mntp"/>
    <property type="match status" value="1"/>
</dbReference>
<dbReference type="PANTHER" id="PTHR35529:SF1">
    <property type="entry name" value="MANGANESE EFFLUX PUMP MNTP-RELATED"/>
    <property type="match status" value="1"/>
</dbReference>
<proteinExistence type="inferred from homology"/>
<evidence type="ECO:0000256" key="1">
    <source>
        <dbReference type="ARBA" id="ARBA00022448"/>
    </source>
</evidence>
<sequence>MELIWIIAVSIALGMDAFSFSLALGMIGIDNKIALRLSVVVAVFHVFMPLLGLWIGQKLGLLFGNVAVGIGAVILLWLGSKMILGAIRGSGEKSIPSLKGFGIFVLAGSVSLDALSVGFSLGTFVSMILPATLIMGFTAGIMTGGGILLGRRIGTWAGSKAEAVGGGILFLIGLRMAFGLVF</sequence>
<evidence type="ECO:0000313" key="9">
    <source>
        <dbReference type="EMBL" id="QHA01743.1"/>
    </source>
</evidence>
<evidence type="ECO:0000256" key="3">
    <source>
        <dbReference type="ARBA" id="ARBA00022692"/>
    </source>
</evidence>
<evidence type="ECO:0000256" key="4">
    <source>
        <dbReference type="ARBA" id="ARBA00022989"/>
    </source>
</evidence>
<dbReference type="PANTHER" id="PTHR35529">
    <property type="entry name" value="MANGANESE EFFLUX PUMP MNTP-RELATED"/>
    <property type="match status" value="1"/>
</dbReference>
<feature type="transmembrane region" description="Helical" evidence="8">
    <location>
        <begin position="34"/>
        <end position="55"/>
    </location>
</feature>
<feature type="transmembrane region" description="Helical" evidence="8">
    <location>
        <begin position="127"/>
        <end position="149"/>
    </location>
</feature>